<dbReference type="Proteomes" id="UP000306196">
    <property type="component" value="Unassembled WGS sequence"/>
</dbReference>
<evidence type="ECO:0000313" key="2">
    <source>
        <dbReference type="EMBL" id="TLD68308.1"/>
    </source>
</evidence>
<dbReference type="GO" id="GO:0016491">
    <property type="term" value="F:oxidoreductase activity"/>
    <property type="evidence" value="ECO:0007669"/>
    <property type="project" value="InterPro"/>
</dbReference>
<dbReference type="Gene3D" id="3.50.50.60">
    <property type="entry name" value="FAD/NAD(P)-binding domain"/>
    <property type="match status" value="1"/>
</dbReference>
<sequence>MSKPKLAIIGTGVAGLGSAWFLHRDYELTLFEQNDYIGGHTNTVCVEEDGRQLPVDTGFMVFNYVTYPNLTRLFKVLDVETKPTSMSFSVTHCPTGIEYNGADLNHLFGQRRNLFNPRFWRFLMKINRFNQETVEALDDPQYATMTLREYAKVRGYGEDFLNLYIIPMGSAVWSTPPEQMLEFPAVTLMRFWHNHGFLGMKTRHPWRTVCDGSRSYVKKIMVPFKDAIRLNNPAQRVERTADGVKVHARDGTVEVFDKVVFACHADQALKLLADPTDMEHELLDCFKYQPNVATLHTDESFMPQSRRCWASWNYRLEPGAGGKNSVIPSTHYWMNCLQGVSDKVNYFVSINGDHSKAPEKVIKTIQYEHPLFDLKAIAAQKDLPELNRLSRDQRTYFCGSYFRYGFHEDAFSSAVQLSWDLLGRDPWE</sequence>
<organism evidence="2 3">
    <name type="scientific">Phragmitibacter flavus</name>
    <dbReference type="NCBI Taxonomy" id="2576071"/>
    <lineage>
        <taxon>Bacteria</taxon>
        <taxon>Pseudomonadati</taxon>
        <taxon>Verrucomicrobiota</taxon>
        <taxon>Verrucomicrobiia</taxon>
        <taxon>Verrucomicrobiales</taxon>
        <taxon>Verrucomicrobiaceae</taxon>
        <taxon>Phragmitibacter</taxon>
    </lineage>
</organism>
<evidence type="ECO:0000313" key="3">
    <source>
        <dbReference type="Proteomes" id="UP000306196"/>
    </source>
</evidence>
<feature type="domain" description="Amine oxidase" evidence="1">
    <location>
        <begin position="14"/>
        <end position="306"/>
    </location>
</feature>
<gene>
    <name evidence="2" type="ORF">FEM03_23170</name>
</gene>
<dbReference type="InterPro" id="IPR050464">
    <property type="entry name" value="Zeta_carotene_desat/Oxidored"/>
</dbReference>
<dbReference type="RefSeq" id="WP_138088700.1">
    <property type="nucleotide sequence ID" value="NZ_VAUV01000027.1"/>
</dbReference>
<name>A0A5R8K7H0_9BACT</name>
<dbReference type="SUPFAM" id="SSF51905">
    <property type="entry name" value="FAD/NAD(P)-binding domain"/>
    <property type="match status" value="1"/>
</dbReference>
<dbReference type="OrthoDB" id="9814556at2"/>
<dbReference type="PANTHER" id="PTHR42923:SF17">
    <property type="entry name" value="AMINE OXIDASE DOMAIN-CONTAINING PROTEIN"/>
    <property type="match status" value="1"/>
</dbReference>
<dbReference type="InterPro" id="IPR036188">
    <property type="entry name" value="FAD/NAD-bd_sf"/>
</dbReference>
<reference evidence="2 3" key="1">
    <citation type="submission" date="2019-05" db="EMBL/GenBank/DDBJ databases">
        <title>Verrucobacter flavum gen. nov., sp. nov. a new member of the family Verrucomicrobiaceae.</title>
        <authorList>
            <person name="Szuroczki S."/>
            <person name="Abbaszade G."/>
            <person name="Szabo A."/>
            <person name="Felfoldi T."/>
            <person name="Schumann P."/>
            <person name="Boka K."/>
            <person name="Keki Z."/>
            <person name="Toumi M."/>
            <person name="Toth E."/>
        </authorList>
    </citation>
    <scope>NUCLEOTIDE SEQUENCE [LARGE SCALE GENOMIC DNA]</scope>
    <source>
        <strain evidence="2 3">MG-N-17</strain>
    </source>
</reference>
<keyword evidence="3" id="KW-1185">Reference proteome</keyword>
<protein>
    <submittedName>
        <fullName evidence="2">NADP transhydrogenase subunit alpha</fullName>
    </submittedName>
</protein>
<dbReference type="Pfam" id="PF01593">
    <property type="entry name" value="Amino_oxidase"/>
    <property type="match status" value="1"/>
</dbReference>
<dbReference type="EMBL" id="VAUV01000027">
    <property type="protein sequence ID" value="TLD68308.1"/>
    <property type="molecule type" value="Genomic_DNA"/>
</dbReference>
<dbReference type="Gene3D" id="3.30.70.1990">
    <property type="match status" value="1"/>
</dbReference>
<dbReference type="PANTHER" id="PTHR42923">
    <property type="entry name" value="PROTOPORPHYRINOGEN OXIDASE"/>
    <property type="match status" value="1"/>
</dbReference>
<evidence type="ECO:0000259" key="1">
    <source>
        <dbReference type="Pfam" id="PF01593"/>
    </source>
</evidence>
<dbReference type="InterPro" id="IPR002937">
    <property type="entry name" value="Amino_oxidase"/>
</dbReference>
<accession>A0A5R8K7H0</accession>
<comment type="caution">
    <text evidence="2">The sequence shown here is derived from an EMBL/GenBank/DDBJ whole genome shotgun (WGS) entry which is preliminary data.</text>
</comment>
<dbReference type="Gene3D" id="1.10.405.20">
    <property type="match status" value="1"/>
</dbReference>
<dbReference type="FunFam" id="1.10.405.20:FF:000001">
    <property type="entry name" value="Amine oxidase"/>
    <property type="match status" value="1"/>
</dbReference>
<dbReference type="AlphaFoldDB" id="A0A5R8K7H0"/>
<proteinExistence type="predicted"/>